<dbReference type="Pfam" id="PF07923">
    <property type="entry name" value="N1221"/>
    <property type="match status" value="1"/>
</dbReference>
<feature type="region of interest" description="Disordered" evidence="1">
    <location>
        <begin position="1"/>
        <end position="38"/>
    </location>
</feature>
<evidence type="ECO:0000256" key="1">
    <source>
        <dbReference type="SAM" id="MobiDB-lite"/>
    </source>
</evidence>
<dbReference type="InterPro" id="IPR040185">
    <property type="entry name" value="Far11/STRP"/>
</dbReference>
<feature type="compositionally biased region" description="Basic residues" evidence="1">
    <location>
        <begin position="238"/>
        <end position="258"/>
    </location>
</feature>
<feature type="domain" description="Far11/STRP C-terminal" evidence="3">
    <location>
        <begin position="842"/>
        <end position="1348"/>
    </location>
</feature>
<dbReference type="PANTHER" id="PTHR13239">
    <property type="entry name" value="PROTEIN REQUIRED FOR HYPHAL ANASTOMOSIS HAM-2"/>
    <property type="match status" value="1"/>
</dbReference>
<feature type="compositionally biased region" description="Basic and acidic residues" evidence="1">
    <location>
        <begin position="1"/>
        <end position="17"/>
    </location>
</feature>
<name>A0A162JK82_METRR</name>
<feature type="compositionally biased region" description="Basic and acidic residues" evidence="1">
    <location>
        <begin position="70"/>
        <end position="83"/>
    </location>
</feature>
<accession>A0A162JK82</accession>
<dbReference type="GO" id="GO:0005829">
    <property type="term" value="C:cytosol"/>
    <property type="evidence" value="ECO:0007669"/>
    <property type="project" value="TreeGrafter"/>
</dbReference>
<evidence type="ECO:0000313" key="5">
    <source>
        <dbReference type="Proteomes" id="UP000243498"/>
    </source>
</evidence>
<feature type="region of interest" description="Disordered" evidence="1">
    <location>
        <begin position="51"/>
        <end position="84"/>
    </location>
</feature>
<feature type="domain" description="Far11/STRP N-terminal" evidence="2">
    <location>
        <begin position="441"/>
        <end position="735"/>
    </location>
</feature>
<feature type="compositionally biased region" description="Acidic residues" evidence="1">
    <location>
        <begin position="1015"/>
        <end position="1024"/>
    </location>
</feature>
<feature type="region of interest" description="Disordered" evidence="1">
    <location>
        <begin position="985"/>
        <end position="1026"/>
    </location>
</feature>
<proteinExistence type="predicted"/>
<evidence type="ECO:0000259" key="2">
    <source>
        <dbReference type="SMART" id="SM01292"/>
    </source>
</evidence>
<dbReference type="PANTHER" id="PTHR13239:SF4">
    <property type="entry name" value="AT25231P"/>
    <property type="match status" value="1"/>
</dbReference>
<feature type="region of interest" description="Disordered" evidence="1">
    <location>
        <begin position="294"/>
        <end position="421"/>
    </location>
</feature>
<dbReference type="Pfam" id="PF11882">
    <property type="entry name" value="DUF3402"/>
    <property type="match status" value="1"/>
</dbReference>
<dbReference type="OrthoDB" id="18234at2759"/>
<dbReference type="SMART" id="SM01292">
    <property type="entry name" value="N1221"/>
    <property type="match status" value="1"/>
</dbReference>
<dbReference type="GO" id="GO:0007010">
    <property type="term" value="P:cytoskeleton organization"/>
    <property type="evidence" value="ECO:0007669"/>
    <property type="project" value="TreeGrafter"/>
</dbReference>
<dbReference type="Pfam" id="PF09428">
    <property type="entry name" value="DUF2011"/>
    <property type="match status" value="1"/>
</dbReference>
<dbReference type="InterPro" id="IPR012486">
    <property type="entry name" value="Far11/STRP_N"/>
</dbReference>
<protein>
    <submittedName>
        <fullName evidence="4">Protein required for hyphal anastomosis (HAM-2)</fullName>
    </submittedName>
</protein>
<dbReference type="EMBL" id="AZHC01000008">
    <property type="protein sequence ID" value="OAA45488.1"/>
    <property type="molecule type" value="Genomic_DNA"/>
</dbReference>
<dbReference type="Proteomes" id="UP000243498">
    <property type="component" value="Unassembled WGS sequence"/>
</dbReference>
<comment type="caution">
    <text evidence="4">The sequence shown here is derived from an EMBL/GenBank/DDBJ whole genome shotgun (WGS) entry which is preliminary data.</text>
</comment>
<feature type="compositionally biased region" description="Acidic residues" evidence="1">
    <location>
        <begin position="1162"/>
        <end position="1175"/>
    </location>
</feature>
<feature type="region of interest" description="Disordered" evidence="1">
    <location>
        <begin position="774"/>
        <end position="798"/>
    </location>
</feature>
<feature type="region of interest" description="Disordered" evidence="1">
    <location>
        <begin position="910"/>
        <end position="935"/>
    </location>
</feature>
<feature type="region of interest" description="Disordered" evidence="1">
    <location>
        <begin position="226"/>
        <end position="274"/>
    </location>
</feature>
<keyword evidence="5" id="KW-1185">Reference proteome</keyword>
<dbReference type="InterPro" id="IPR018555">
    <property type="entry name" value="C630.06c-like"/>
</dbReference>
<dbReference type="InterPro" id="IPR021819">
    <property type="entry name" value="Far11/STRP_C"/>
</dbReference>
<sequence length="1371" mass="153438">MMFELPEAKRVRRKDLNNEGSSSRSDGGDGDIDPELQARLSAQIAKSLGIDVDDSAPITSNSHSTSRHAHGVEETPRKGKREDNYDDGLAEFDFRLFSTAGAPSKVILEDDTLPLGEGKFVYRRPSSHYLVQKVSESQRRDYSAAAVTGEDIIKRSLWPSWGMELPWKVTRTCIERKNGKPRERFKNEGVVTGDESGKKRKRLGKKTRIATRMKIQVKKEEADMEAKKMLDKEEHVKEKKKRLNRLKKLRKRAKKKAGKHEGDDESGESGSESYAAANVEPFKTHAPRIYSHAKTIGNAGQRGPRLGVSEGRGLDGLKASTARKKTGGRAMRQGRLSYNIIPSVPEEAPEPPTPTDDVADTGEIASGRLGTGQLNKPPVPAPPSRPGLQRNAMPSGLAAAAGPGQGRLKQQPRQLQNPASTDSLSLVQLRRIVAEVNRAEPVAYDFVYSDMGPHAEEIDEWFVYQFWQWVRLNAAQKAFEWHWNHESDGLHSWDDASHDTRAKFIQAAIAGVQSNDAALRSASIGKIVYLVLGRWGDTAMPTATVQGSRSIASIPQLQAIKAGVECLASLEGFPVLWEALRNCFELHWSGDIHQQASQQEAQDELMNLMTIMYIAIQETLNDPEDMWLPYKALLDLNPSLVDFMLTATSKLRWDEQNSMPLTQIFLLFWKTILLVFGGTQDLAKIKVALSETKGCLNKETITASPLDYHVFRQEITSKYPAYVPPQPLIPLEDEITSILPPIPNHSVRSNGSNGAVANPAQSQTCGASILNQPVHIATPAPSPPPSPGVGGKAGKKQNYQTNQNFPFMYPPLDATSNSAGGKGMAGIDDAVVSRRWEGSDIPASILEAGELFSTRVRMTRATRQMWEERERFLRYERGWTEDDVDDDEIEGLDLNELTLEEREVLKEMKAEERATRHQHESELEVDYGPHPDNLSERDKQRLVAVERFYKESLPHLQSLVIVLLRPILVNVTAIVAQQAGQMPNGMAGRGANPGLNGSSSGPRPPEVPGQIAAQEEPEPSPEEVDAARTREITSKAMTGILVLLLKWLRISHVLKFEYLTQLLLDSNYIPLVLKLFAHQDVQQVVDSKMDRVENSFFQFCNLRSKFKDKTDSDLENDAEEGGCAEDAHKTGQQQSSSDNDSENEAVPPPIRRKRSSAKDDEQEKEEDEDEGEASDDQASTRPEVDELGYPVNLLPAEPITDFSPRNFFSLINYLRVLQKICKNKSHRNLLLVQYKSSTILRKSLRVPQPELRLYTLKLFKNQVPYCGRKWRQSNMRVITAVYLHCRPELRDEWLAGSDVDAEVDSALPLEQALRSLTHWLNVRRYPDKIAPDIRTAMREEQDFFSRELEKADVGWGEEGDGSEIDHVEGWS</sequence>
<feature type="compositionally biased region" description="Basic and acidic residues" evidence="1">
    <location>
        <begin position="226"/>
        <end position="237"/>
    </location>
</feature>
<reference evidence="4 5" key="1">
    <citation type="journal article" date="2016" name="Genome Biol. Evol.">
        <title>Divergent and convergent evolution of fungal pathogenicity.</title>
        <authorList>
            <person name="Shang Y."/>
            <person name="Xiao G."/>
            <person name="Zheng P."/>
            <person name="Cen K."/>
            <person name="Zhan S."/>
            <person name="Wang C."/>
        </authorList>
    </citation>
    <scope>NUCLEOTIDE SEQUENCE [LARGE SCALE GENOMIC DNA]</scope>
    <source>
        <strain evidence="4 5">RCEF 4871</strain>
    </source>
</reference>
<feature type="compositionally biased region" description="Acidic residues" evidence="1">
    <location>
        <begin position="1113"/>
        <end position="1123"/>
    </location>
</feature>
<evidence type="ECO:0000313" key="4">
    <source>
        <dbReference type="EMBL" id="OAA45488.1"/>
    </source>
</evidence>
<organism evidence="4 5">
    <name type="scientific">Metarhizium rileyi (strain RCEF 4871)</name>
    <name type="common">Nomuraea rileyi</name>
    <dbReference type="NCBI Taxonomy" id="1649241"/>
    <lineage>
        <taxon>Eukaryota</taxon>
        <taxon>Fungi</taxon>
        <taxon>Dikarya</taxon>
        <taxon>Ascomycota</taxon>
        <taxon>Pezizomycotina</taxon>
        <taxon>Sordariomycetes</taxon>
        <taxon>Hypocreomycetidae</taxon>
        <taxon>Hypocreales</taxon>
        <taxon>Clavicipitaceae</taxon>
        <taxon>Metarhizium</taxon>
    </lineage>
</organism>
<dbReference type="OMA" id="KMTRAMR"/>
<evidence type="ECO:0000259" key="3">
    <source>
        <dbReference type="SMART" id="SM01293"/>
    </source>
</evidence>
<feature type="compositionally biased region" description="Polar residues" evidence="1">
    <location>
        <begin position="411"/>
        <end position="421"/>
    </location>
</feature>
<dbReference type="SMART" id="SM01293">
    <property type="entry name" value="DUF3402"/>
    <property type="match status" value="1"/>
</dbReference>
<feature type="region of interest" description="Disordered" evidence="1">
    <location>
        <begin position="1109"/>
        <end position="1187"/>
    </location>
</feature>
<gene>
    <name evidence="4" type="ORF">NOR_03277</name>
</gene>
<dbReference type="STRING" id="1081105.A0A162JK82"/>